<evidence type="ECO:0000313" key="4">
    <source>
        <dbReference type="Proteomes" id="UP001056981"/>
    </source>
</evidence>
<dbReference type="SUPFAM" id="SSF52058">
    <property type="entry name" value="L domain-like"/>
    <property type="match status" value="1"/>
</dbReference>
<dbReference type="InterPro" id="IPR052574">
    <property type="entry name" value="CDIRP"/>
</dbReference>
<organism evidence="3 4">
    <name type="scientific">Treponema denticola</name>
    <dbReference type="NCBI Taxonomy" id="158"/>
    <lineage>
        <taxon>Bacteria</taxon>
        <taxon>Pseudomonadati</taxon>
        <taxon>Spirochaetota</taxon>
        <taxon>Spirochaetia</taxon>
        <taxon>Spirochaetales</taxon>
        <taxon>Treponemataceae</taxon>
        <taxon>Treponema</taxon>
    </lineage>
</organism>
<dbReference type="PANTHER" id="PTHR47566:SF1">
    <property type="entry name" value="PROTEIN NUD1"/>
    <property type="match status" value="1"/>
</dbReference>
<keyword evidence="2" id="KW-0677">Repeat</keyword>
<gene>
    <name evidence="3" type="ORF">E4N86_09940</name>
</gene>
<sequence>MKKSNSTKKALGASLILSPDHLTIKVEAMTEDGSDIAVEGCEETTLKSNAWTELHAKGTKVILKGKITKLNCGWNYLVAVNVQGLTALQELDCFFNGLTELNVQGCTALQGLYCYYNQLTALNVQGLTSLQGLYCYHNKLTTLNVQGCTALKELGCSDNQLTILNVQGLTSLKDVYCYSNQLNAQAMTELLQGLPAREASDDANAVLYTEEKDYTEGNCKDYNTPEDLKKAFEGAKNRQWYLAKFNASGDDVDI</sequence>
<keyword evidence="1" id="KW-0433">Leucine-rich repeat</keyword>
<dbReference type="GO" id="GO:0035591">
    <property type="term" value="F:signaling adaptor activity"/>
    <property type="evidence" value="ECO:0007669"/>
    <property type="project" value="TreeGrafter"/>
</dbReference>
<evidence type="ECO:0000256" key="1">
    <source>
        <dbReference type="ARBA" id="ARBA00022614"/>
    </source>
</evidence>
<dbReference type="Gene3D" id="3.80.10.10">
    <property type="entry name" value="Ribonuclease Inhibitor"/>
    <property type="match status" value="1"/>
</dbReference>
<dbReference type="PANTHER" id="PTHR47566">
    <property type="match status" value="1"/>
</dbReference>
<proteinExistence type="predicted"/>
<dbReference type="Proteomes" id="UP001056981">
    <property type="component" value="Chromosome"/>
</dbReference>
<accession>A0A9Q9BDU8</accession>
<evidence type="ECO:0000313" key="3">
    <source>
        <dbReference type="EMBL" id="UTD00999.1"/>
    </source>
</evidence>
<evidence type="ECO:0000256" key="2">
    <source>
        <dbReference type="ARBA" id="ARBA00022737"/>
    </source>
</evidence>
<dbReference type="EMBL" id="CP051635">
    <property type="protein sequence ID" value="UTD00999.1"/>
    <property type="molecule type" value="Genomic_DNA"/>
</dbReference>
<dbReference type="RefSeq" id="WP_253717524.1">
    <property type="nucleotide sequence ID" value="NZ_CP051522.1"/>
</dbReference>
<name>A0A9Q9BDU8_TREDN</name>
<reference evidence="3" key="1">
    <citation type="submission" date="2020-04" db="EMBL/GenBank/DDBJ databases">
        <title>Comparative genomics of oral phylogroup-2 Treponema strains.</title>
        <authorList>
            <person name="Zeng H."/>
            <person name="Chan Y.K."/>
            <person name="Watt R.M."/>
        </authorList>
    </citation>
    <scope>NUCLEOTIDE SEQUENCE</scope>
    <source>
        <strain evidence="3">OMZ 905</strain>
    </source>
</reference>
<protein>
    <submittedName>
        <fullName evidence="3">Leucine-rich repeat domain-containing protein</fullName>
    </submittedName>
</protein>
<dbReference type="AlphaFoldDB" id="A0A9Q9BDU8"/>
<dbReference type="InterPro" id="IPR032675">
    <property type="entry name" value="LRR_dom_sf"/>
</dbReference>